<protein>
    <submittedName>
        <fullName evidence="2">Uncharacterized protein</fullName>
    </submittedName>
</protein>
<evidence type="ECO:0000313" key="3">
    <source>
        <dbReference type="Proteomes" id="UP000008021"/>
    </source>
</evidence>
<feature type="compositionally biased region" description="Basic and acidic residues" evidence="1">
    <location>
        <begin position="51"/>
        <end position="62"/>
    </location>
</feature>
<evidence type="ECO:0000256" key="1">
    <source>
        <dbReference type="SAM" id="MobiDB-lite"/>
    </source>
</evidence>
<dbReference type="Proteomes" id="UP000008021">
    <property type="component" value="Chromosome 11"/>
</dbReference>
<feature type="compositionally biased region" description="Low complexity" evidence="1">
    <location>
        <begin position="30"/>
        <end position="42"/>
    </location>
</feature>
<dbReference type="Gramene" id="OMERI11G01000.6">
    <property type="protein sequence ID" value="OMERI11G01000.6"/>
    <property type="gene ID" value="OMERI11G01000"/>
</dbReference>
<reference evidence="2" key="1">
    <citation type="submission" date="2015-04" db="UniProtKB">
        <authorList>
            <consortium name="EnsemblPlants"/>
        </authorList>
    </citation>
    <scope>IDENTIFICATION</scope>
</reference>
<reference evidence="2" key="2">
    <citation type="submission" date="2018-05" db="EMBL/GenBank/DDBJ databases">
        <title>OmerRS3 (Oryza meridionalis Reference Sequence Version 3).</title>
        <authorList>
            <person name="Zhang J."/>
            <person name="Kudrna D."/>
            <person name="Lee S."/>
            <person name="Talag J."/>
            <person name="Welchert J."/>
            <person name="Wing R.A."/>
        </authorList>
    </citation>
    <scope>NUCLEOTIDE SEQUENCE [LARGE SCALE GENOMIC DNA]</scope>
    <source>
        <strain evidence="2">cv. OR44</strain>
    </source>
</reference>
<sequence length="113" mass="11843">MPDTGGPSGTGSRRPRGAEPTASDHHRPLSSSSAASFLATASRPAIGGGEGGRHAAEEESRDASRTFYNDGLDASVDLLVESIYAPATAGNVYFTNLSDYESSVPLEEERKQN</sequence>
<dbReference type="AlphaFoldDB" id="A0A0E0F1P4"/>
<name>A0A0E0F1P4_9ORYZ</name>
<dbReference type="HOGENOM" id="CLU_2137469_0_0_1"/>
<evidence type="ECO:0000313" key="2">
    <source>
        <dbReference type="EnsemblPlants" id="OMERI11G01000.6"/>
    </source>
</evidence>
<keyword evidence="3" id="KW-1185">Reference proteome</keyword>
<proteinExistence type="predicted"/>
<organism evidence="2">
    <name type="scientific">Oryza meridionalis</name>
    <dbReference type="NCBI Taxonomy" id="40149"/>
    <lineage>
        <taxon>Eukaryota</taxon>
        <taxon>Viridiplantae</taxon>
        <taxon>Streptophyta</taxon>
        <taxon>Embryophyta</taxon>
        <taxon>Tracheophyta</taxon>
        <taxon>Spermatophyta</taxon>
        <taxon>Magnoliopsida</taxon>
        <taxon>Liliopsida</taxon>
        <taxon>Poales</taxon>
        <taxon>Poaceae</taxon>
        <taxon>BOP clade</taxon>
        <taxon>Oryzoideae</taxon>
        <taxon>Oryzeae</taxon>
        <taxon>Oryzinae</taxon>
        <taxon>Oryza</taxon>
    </lineage>
</organism>
<dbReference type="EnsemblPlants" id="OMERI11G01000.6">
    <property type="protein sequence ID" value="OMERI11G01000.6"/>
    <property type="gene ID" value="OMERI11G01000"/>
</dbReference>
<feature type="region of interest" description="Disordered" evidence="1">
    <location>
        <begin position="1"/>
        <end position="62"/>
    </location>
</feature>
<accession>A0A0E0F1P4</accession>